<feature type="binding site" evidence="12">
    <location>
        <position position="124"/>
    </location>
    <ligand>
        <name>Fe cation</name>
        <dbReference type="ChEBI" id="CHEBI:24875"/>
    </ligand>
</feature>
<comment type="similarity">
    <text evidence="2">Belongs to the Fur family.</text>
</comment>
<protein>
    <submittedName>
        <fullName evidence="13">Fur family transcriptional regulator, ferric uptake regulator</fullName>
    </submittedName>
</protein>
<sequence length="151" mass="16547">MSAQTSGNAHPRKTRSTAQKALIRSALETETRFVSAKQLHRRLEDEGASVGLATVYRQLNALARGGAADTITIAETQLFRACSQTEHHHHLVCENCGTAVEIDPPSEDWMRKVAEKNGFEVTHHVFEIFGLCADCRGGSRSRVTTEGTSAR</sequence>
<dbReference type="RefSeq" id="WP_101554492.1">
    <property type="nucleotide sequence ID" value="NZ_FXYY01000007.1"/>
</dbReference>
<evidence type="ECO:0000256" key="7">
    <source>
        <dbReference type="ARBA" id="ARBA00022833"/>
    </source>
</evidence>
<reference evidence="13 14" key="1">
    <citation type="submission" date="2017-03" db="EMBL/GenBank/DDBJ databases">
        <authorList>
            <person name="Afonso C.L."/>
            <person name="Miller P.J."/>
            <person name="Scott M.A."/>
            <person name="Spackman E."/>
            <person name="Goraichik I."/>
            <person name="Dimitrov K.M."/>
            <person name="Suarez D.L."/>
            <person name="Swayne D.E."/>
        </authorList>
    </citation>
    <scope>NUCLEOTIDE SEQUENCE [LARGE SCALE GENOMIC DNA]</scope>
    <source>
        <strain evidence="13 14">ATCC 9172</strain>
    </source>
</reference>
<dbReference type="Pfam" id="PF01475">
    <property type="entry name" value="FUR"/>
    <property type="match status" value="1"/>
</dbReference>
<evidence type="ECO:0000256" key="12">
    <source>
        <dbReference type="PIRSR" id="PIRSR602481-2"/>
    </source>
</evidence>
<dbReference type="EMBL" id="FXYY01000007">
    <property type="protein sequence ID" value="SMX79315.1"/>
    <property type="molecule type" value="Genomic_DNA"/>
</dbReference>
<dbReference type="GO" id="GO:0008270">
    <property type="term" value="F:zinc ion binding"/>
    <property type="evidence" value="ECO:0007669"/>
    <property type="project" value="TreeGrafter"/>
</dbReference>
<evidence type="ECO:0000256" key="3">
    <source>
        <dbReference type="ARBA" id="ARBA00011738"/>
    </source>
</evidence>
<dbReference type="InterPro" id="IPR036388">
    <property type="entry name" value="WH-like_DNA-bd_sf"/>
</dbReference>
<evidence type="ECO:0000313" key="13">
    <source>
        <dbReference type="EMBL" id="SMX79315.1"/>
    </source>
</evidence>
<evidence type="ECO:0000256" key="4">
    <source>
        <dbReference type="ARBA" id="ARBA00022490"/>
    </source>
</evidence>
<dbReference type="PANTHER" id="PTHR33202:SF2">
    <property type="entry name" value="FERRIC UPTAKE REGULATION PROTEIN"/>
    <property type="match status" value="1"/>
</dbReference>
<keyword evidence="5" id="KW-0678">Repressor</keyword>
<dbReference type="CDD" id="cd07153">
    <property type="entry name" value="Fur_like"/>
    <property type="match status" value="1"/>
</dbReference>
<evidence type="ECO:0000256" key="1">
    <source>
        <dbReference type="ARBA" id="ARBA00004496"/>
    </source>
</evidence>
<keyword evidence="12" id="KW-0408">Iron</keyword>
<name>A0A2H1IVV5_BRELN</name>
<organism evidence="13 14">
    <name type="scientific">Brevibacterium linens ATCC 9172</name>
    <dbReference type="NCBI Taxonomy" id="1255617"/>
    <lineage>
        <taxon>Bacteria</taxon>
        <taxon>Bacillati</taxon>
        <taxon>Actinomycetota</taxon>
        <taxon>Actinomycetes</taxon>
        <taxon>Micrococcales</taxon>
        <taxon>Brevibacteriaceae</taxon>
        <taxon>Brevibacterium</taxon>
    </lineage>
</organism>
<dbReference type="GO" id="GO:0000976">
    <property type="term" value="F:transcription cis-regulatory region binding"/>
    <property type="evidence" value="ECO:0007669"/>
    <property type="project" value="TreeGrafter"/>
</dbReference>
<dbReference type="AlphaFoldDB" id="A0A2H1IVV5"/>
<evidence type="ECO:0000256" key="2">
    <source>
        <dbReference type="ARBA" id="ARBA00007957"/>
    </source>
</evidence>
<feature type="binding site" evidence="11">
    <location>
        <position position="132"/>
    </location>
    <ligand>
        <name>Zn(2+)</name>
        <dbReference type="ChEBI" id="CHEBI:29105"/>
    </ligand>
</feature>
<dbReference type="InterPro" id="IPR002481">
    <property type="entry name" value="FUR"/>
</dbReference>
<evidence type="ECO:0000256" key="11">
    <source>
        <dbReference type="PIRSR" id="PIRSR602481-1"/>
    </source>
</evidence>
<comment type="cofactor">
    <cofactor evidence="12">
        <name>Mn(2+)</name>
        <dbReference type="ChEBI" id="CHEBI:29035"/>
    </cofactor>
    <cofactor evidence="12">
        <name>Fe(2+)</name>
        <dbReference type="ChEBI" id="CHEBI:29033"/>
    </cofactor>
    <text evidence="12">Binds 1 Mn(2+) or Fe(2+) ion per subunit.</text>
</comment>
<dbReference type="Gene3D" id="3.30.1490.190">
    <property type="match status" value="1"/>
</dbReference>
<dbReference type="Gene3D" id="1.10.10.10">
    <property type="entry name" value="Winged helix-like DNA-binding domain superfamily/Winged helix DNA-binding domain"/>
    <property type="match status" value="1"/>
</dbReference>
<dbReference type="GO" id="GO:1900376">
    <property type="term" value="P:regulation of secondary metabolite biosynthetic process"/>
    <property type="evidence" value="ECO:0007669"/>
    <property type="project" value="TreeGrafter"/>
</dbReference>
<comment type="subcellular location">
    <subcellularLocation>
        <location evidence="1">Cytoplasm</location>
    </subcellularLocation>
</comment>
<dbReference type="InterPro" id="IPR043135">
    <property type="entry name" value="Fur_C"/>
</dbReference>
<evidence type="ECO:0000256" key="9">
    <source>
        <dbReference type="ARBA" id="ARBA00023125"/>
    </source>
</evidence>
<keyword evidence="7 11" id="KW-0862">Zinc</keyword>
<evidence type="ECO:0000313" key="14">
    <source>
        <dbReference type="Proteomes" id="UP000234641"/>
    </source>
</evidence>
<comment type="subunit">
    <text evidence="3">Homodimer.</text>
</comment>
<gene>
    <name evidence="13" type="ORF">BLIN9172_01487</name>
</gene>
<keyword evidence="10" id="KW-0804">Transcription</keyword>
<dbReference type="GO" id="GO:0005829">
    <property type="term" value="C:cytosol"/>
    <property type="evidence" value="ECO:0007669"/>
    <property type="project" value="TreeGrafter"/>
</dbReference>
<dbReference type="PANTHER" id="PTHR33202">
    <property type="entry name" value="ZINC UPTAKE REGULATION PROTEIN"/>
    <property type="match status" value="1"/>
</dbReference>
<feature type="binding site" evidence="11">
    <location>
        <position position="135"/>
    </location>
    <ligand>
        <name>Zn(2+)</name>
        <dbReference type="ChEBI" id="CHEBI:29105"/>
    </ligand>
</feature>
<feature type="binding site" evidence="12">
    <location>
        <position position="87"/>
    </location>
    <ligand>
        <name>Fe cation</name>
        <dbReference type="ChEBI" id="CHEBI:24875"/>
    </ligand>
</feature>
<feature type="binding site" evidence="11">
    <location>
        <position position="93"/>
    </location>
    <ligand>
        <name>Zn(2+)</name>
        <dbReference type="ChEBI" id="CHEBI:29105"/>
    </ligand>
</feature>
<dbReference type="InterPro" id="IPR036390">
    <property type="entry name" value="WH_DNA-bd_sf"/>
</dbReference>
<dbReference type="GO" id="GO:0045892">
    <property type="term" value="P:negative regulation of DNA-templated transcription"/>
    <property type="evidence" value="ECO:0007669"/>
    <property type="project" value="TreeGrafter"/>
</dbReference>
<evidence type="ECO:0000256" key="6">
    <source>
        <dbReference type="ARBA" id="ARBA00022723"/>
    </source>
</evidence>
<evidence type="ECO:0000256" key="5">
    <source>
        <dbReference type="ARBA" id="ARBA00022491"/>
    </source>
</evidence>
<dbReference type="GO" id="GO:0003700">
    <property type="term" value="F:DNA-binding transcription factor activity"/>
    <property type="evidence" value="ECO:0007669"/>
    <property type="project" value="InterPro"/>
</dbReference>
<evidence type="ECO:0000256" key="10">
    <source>
        <dbReference type="ARBA" id="ARBA00023163"/>
    </source>
</evidence>
<evidence type="ECO:0000256" key="8">
    <source>
        <dbReference type="ARBA" id="ARBA00023015"/>
    </source>
</evidence>
<keyword evidence="9" id="KW-0238">DNA-binding</keyword>
<comment type="cofactor">
    <cofactor evidence="11">
        <name>Zn(2+)</name>
        <dbReference type="ChEBI" id="CHEBI:29105"/>
    </cofactor>
    <text evidence="11">Binds 1 zinc ion per subunit.</text>
</comment>
<feature type="binding site" evidence="12">
    <location>
        <position position="107"/>
    </location>
    <ligand>
        <name>Fe cation</name>
        <dbReference type="ChEBI" id="CHEBI:24875"/>
    </ligand>
</feature>
<accession>A0A2H1IVV5</accession>
<keyword evidence="8" id="KW-0805">Transcription regulation</keyword>
<feature type="binding site" evidence="11">
    <location>
        <position position="96"/>
    </location>
    <ligand>
        <name>Zn(2+)</name>
        <dbReference type="ChEBI" id="CHEBI:29105"/>
    </ligand>
</feature>
<keyword evidence="4" id="KW-0963">Cytoplasm</keyword>
<dbReference type="Proteomes" id="UP000234641">
    <property type="component" value="Unassembled WGS sequence"/>
</dbReference>
<proteinExistence type="inferred from homology"/>
<keyword evidence="6 11" id="KW-0479">Metal-binding</keyword>
<dbReference type="SUPFAM" id="SSF46785">
    <property type="entry name" value="Winged helix' DNA-binding domain"/>
    <property type="match status" value="1"/>
</dbReference>